<evidence type="ECO:0000313" key="3">
    <source>
        <dbReference type="Proteomes" id="UP000692954"/>
    </source>
</evidence>
<name>A0A8S1L7X1_9CILI</name>
<reference evidence="2" key="1">
    <citation type="submission" date="2021-01" db="EMBL/GenBank/DDBJ databases">
        <authorList>
            <consortium name="Genoscope - CEA"/>
            <person name="William W."/>
        </authorList>
    </citation>
    <scope>NUCLEOTIDE SEQUENCE</scope>
</reference>
<dbReference type="AlphaFoldDB" id="A0A8S1L7X1"/>
<keyword evidence="1" id="KW-0175">Coiled coil</keyword>
<comment type="caution">
    <text evidence="2">The sequence shown here is derived from an EMBL/GenBank/DDBJ whole genome shotgun (WGS) entry which is preliminary data.</text>
</comment>
<feature type="coiled-coil region" evidence="1">
    <location>
        <begin position="27"/>
        <end position="65"/>
    </location>
</feature>
<proteinExistence type="predicted"/>
<protein>
    <submittedName>
        <fullName evidence="2">Uncharacterized protein</fullName>
    </submittedName>
</protein>
<accession>A0A8S1L7X1</accession>
<dbReference type="EMBL" id="CAJJDN010000012">
    <property type="protein sequence ID" value="CAD8058724.1"/>
    <property type="molecule type" value="Genomic_DNA"/>
</dbReference>
<sequence length="166" mass="19832">MSYSQEFSPLSIKEEMYFQNETESISLEQQLQIANEKVNQLMQYQQQLSEELEHLHYKYNEAQQENQILSSKHRQDPDEIKFLNCVLDMVRVCHPSDKQITLKYAWKWLKYVVDDYIELRKRNKCANSQCNVFNNPKKDSIVVGDLLRKNCQVAESQYLKHSKLHN</sequence>
<evidence type="ECO:0000256" key="1">
    <source>
        <dbReference type="SAM" id="Coils"/>
    </source>
</evidence>
<gene>
    <name evidence="2" type="ORF">PSON_ATCC_30995.1.T0120368</name>
</gene>
<keyword evidence="3" id="KW-1185">Reference proteome</keyword>
<dbReference type="OrthoDB" id="299949at2759"/>
<dbReference type="Proteomes" id="UP000692954">
    <property type="component" value="Unassembled WGS sequence"/>
</dbReference>
<evidence type="ECO:0000313" key="2">
    <source>
        <dbReference type="EMBL" id="CAD8058724.1"/>
    </source>
</evidence>
<organism evidence="2 3">
    <name type="scientific">Paramecium sonneborni</name>
    <dbReference type="NCBI Taxonomy" id="65129"/>
    <lineage>
        <taxon>Eukaryota</taxon>
        <taxon>Sar</taxon>
        <taxon>Alveolata</taxon>
        <taxon>Ciliophora</taxon>
        <taxon>Intramacronucleata</taxon>
        <taxon>Oligohymenophorea</taxon>
        <taxon>Peniculida</taxon>
        <taxon>Parameciidae</taxon>
        <taxon>Paramecium</taxon>
    </lineage>
</organism>